<reference evidence="2" key="2">
    <citation type="submission" date="2013-04" db="UniProtKB">
        <authorList>
            <consortium name="EnsemblPlants"/>
        </authorList>
    </citation>
    <scope>IDENTIFICATION</scope>
</reference>
<keyword evidence="3" id="KW-1185">Reference proteome</keyword>
<keyword evidence="1" id="KW-0812">Transmembrane</keyword>
<name>J3MK64_ORYBR</name>
<keyword evidence="1" id="KW-0472">Membrane</keyword>
<evidence type="ECO:0000313" key="2">
    <source>
        <dbReference type="EnsemblPlants" id="OB07G17960.1"/>
    </source>
</evidence>
<evidence type="ECO:0000256" key="1">
    <source>
        <dbReference type="SAM" id="Phobius"/>
    </source>
</evidence>
<feature type="transmembrane region" description="Helical" evidence="1">
    <location>
        <begin position="6"/>
        <end position="28"/>
    </location>
</feature>
<evidence type="ECO:0000313" key="3">
    <source>
        <dbReference type="Proteomes" id="UP000006038"/>
    </source>
</evidence>
<dbReference type="Proteomes" id="UP000006038">
    <property type="component" value="Chromosome 7"/>
</dbReference>
<dbReference type="HOGENOM" id="CLU_1809197_0_0_1"/>
<protein>
    <submittedName>
        <fullName evidence="2">Uncharacterized protein</fullName>
    </submittedName>
</protein>
<dbReference type="AlphaFoldDB" id="J3MK64"/>
<proteinExistence type="predicted"/>
<organism evidence="2">
    <name type="scientific">Oryza brachyantha</name>
    <name type="common">malo sina</name>
    <dbReference type="NCBI Taxonomy" id="4533"/>
    <lineage>
        <taxon>Eukaryota</taxon>
        <taxon>Viridiplantae</taxon>
        <taxon>Streptophyta</taxon>
        <taxon>Embryophyta</taxon>
        <taxon>Tracheophyta</taxon>
        <taxon>Spermatophyta</taxon>
        <taxon>Magnoliopsida</taxon>
        <taxon>Liliopsida</taxon>
        <taxon>Poales</taxon>
        <taxon>Poaceae</taxon>
        <taxon>BOP clade</taxon>
        <taxon>Oryzoideae</taxon>
        <taxon>Oryzeae</taxon>
        <taxon>Oryzinae</taxon>
        <taxon>Oryza</taxon>
    </lineage>
</organism>
<reference evidence="2" key="1">
    <citation type="journal article" date="2013" name="Nat. Commun.">
        <title>Whole-genome sequencing of Oryza brachyantha reveals mechanisms underlying Oryza genome evolution.</title>
        <authorList>
            <person name="Chen J."/>
            <person name="Huang Q."/>
            <person name="Gao D."/>
            <person name="Wang J."/>
            <person name="Lang Y."/>
            <person name="Liu T."/>
            <person name="Li B."/>
            <person name="Bai Z."/>
            <person name="Luis Goicoechea J."/>
            <person name="Liang C."/>
            <person name="Chen C."/>
            <person name="Zhang W."/>
            <person name="Sun S."/>
            <person name="Liao Y."/>
            <person name="Zhang X."/>
            <person name="Yang L."/>
            <person name="Song C."/>
            <person name="Wang M."/>
            <person name="Shi J."/>
            <person name="Liu G."/>
            <person name="Liu J."/>
            <person name="Zhou H."/>
            <person name="Zhou W."/>
            <person name="Yu Q."/>
            <person name="An N."/>
            <person name="Chen Y."/>
            <person name="Cai Q."/>
            <person name="Wang B."/>
            <person name="Liu B."/>
            <person name="Min J."/>
            <person name="Huang Y."/>
            <person name="Wu H."/>
            <person name="Li Z."/>
            <person name="Zhang Y."/>
            <person name="Yin Y."/>
            <person name="Song W."/>
            <person name="Jiang J."/>
            <person name="Jackson S.A."/>
            <person name="Wing R.A."/>
            <person name="Wang J."/>
            <person name="Chen M."/>
        </authorList>
    </citation>
    <scope>NUCLEOTIDE SEQUENCE [LARGE SCALE GENOMIC DNA]</scope>
    <source>
        <strain evidence="2">cv. IRGC 101232</strain>
    </source>
</reference>
<dbReference type="EnsemblPlants" id="OB07G17960.1">
    <property type="protein sequence ID" value="OB07G17960.1"/>
    <property type="gene ID" value="OB07G17960"/>
</dbReference>
<sequence length="143" mass="15820">MHWCRAVTVLANAVMYSLSIYLIVLGMYKIAPNLKNEMLLDCRVMLYGCVLSPLRLASCHCREHQRLPRIFHASLPILLDNVLLIRLVAMEGDCLYVLIFLSMEVLRDCVTLSGGSCSMSASGISALLTNTVFACRLPPDISG</sequence>
<keyword evidence="1" id="KW-1133">Transmembrane helix</keyword>
<accession>J3MK64</accession>
<dbReference type="Gramene" id="OB07G17960.1">
    <property type="protein sequence ID" value="OB07G17960.1"/>
    <property type="gene ID" value="OB07G17960"/>
</dbReference>